<dbReference type="AlphaFoldDB" id="A0A1I6CUK1"/>
<dbReference type="EMBL" id="FOYM01000002">
    <property type="protein sequence ID" value="SFQ96879.1"/>
    <property type="molecule type" value="Genomic_DNA"/>
</dbReference>
<protein>
    <recommendedName>
        <fullName evidence="3">LAGLIDADG DNA endonuclease family protein</fullName>
    </recommendedName>
</protein>
<dbReference type="InterPro" id="IPR027434">
    <property type="entry name" value="Homing_endonucl"/>
</dbReference>
<name>A0A1I6CUK1_9FIRM</name>
<gene>
    <name evidence="1" type="ORF">SAMN05660706_10276</name>
</gene>
<evidence type="ECO:0008006" key="3">
    <source>
        <dbReference type="Google" id="ProtNLM"/>
    </source>
</evidence>
<proteinExistence type="predicted"/>
<accession>A0A1I6CUK1</accession>
<keyword evidence="2" id="KW-1185">Reference proteome</keyword>
<reference evidence="2" key="1">
    <citation type="submission" date="2016-10" db="EMBL/GenBank/DDBJ databases">
        <authorList>
            <person name="Varghese N."/>
            <person name="Submissions S."/>
        </authorList>
    </citation>
    <scope>NUCLEOTIDE SEQUENCE [LARGE SCALE GENOMIC DNA]</scope>
    <source>
        <strain evidence="2">DSM 3669</strain>
    </source>
</reference>
<sequence length="325" mass="37912">MDINHLISNQMQADYWNKKLHSNYRIKHKLFLDTIKKYPQAMTVIIASLIGDADLCPVPRGYAVFRDHHGADQYEWLKFKSRFLPPHPFFRITSFGDGSYSLTSQSNPLFSELERHFYRAQSNKNKITSQRKKREKYPDQVALQMCEEIFSKEPWLAMAILIGDDGSLISSITRNTVTFEYVIYSQGFAREIGLQLKEIIERATGLQLSFTKASAESGIRLTISGITQIKLISKMISPYLSQVKLNIFQRKYDLNRHVRELSKKHQRTLSIACPVNYWTEQEIEILKNGISKKLKPVEVHRRLLDAGFMRTYYATYYKYKCISEL</sequence>
<evidence type="ECO:0000313" key="1">
    <source>
        <dbReference type="EMBL" id="SFQ96879.1"/>
    </source>
</evidence>
<dbReference type="Proteomes" id="UP000199584">
    <property type="component" value="Unassembled WGS sequence"/>
</dbReference>
<dbReference type="RefSeq" id="WP_092481752.1">
    <property type="nucleotide sequence ID" value="NZ_FOYM01000002.1"/>
</dbReference>
<evidence type="ECO:0000313" key="2">
    <source>
        <dbReference type="Proteomes" id="UP000199584"/>
    </source>
</evidence>
<organism evidence="1 2">
    <name type="scientific">Desulfoscipio geothermicus DSM 3669</name>
    <dbReference type="NCBI Taxonomy" id="1121426"/>
    <lineage>
        <taxon>Bacteria</taxon>
        <taxon>Bacillati</taxon>
        <taxon>Bacillota</taxon>
        <taxon>Clostridia</taxon>
        <taxon>Eubacteriales</taxon>
        <taxon>Desulfallaceae</taxon>
        <taxon>Desulfoscipio</taxon>
    </lineage>
</organism>
<dbReference type="SUPFAM" id="SSF55608">
    <property type="entry name" value="Homing endonucleases"/>
    <property type="match status" value="1"/>
</dbReference>
<dbReference type="STRING" id="39060.SAMN05660706_10276"/>